<dbReference type="InterPro" id="IPR050272">
    <property type="entry name" value="Isochorismatase-like_hydrls"/>
</dbReference>
<feature type="domain" description="Isochorismatase-like" evidence="2">
    <location>
        <begin position="21"/>
        <end position="215"/>
    </location>
</feature>
<protein>
    <submittedName>
        <fullName evidence="3">Cysteine hydrolase</fullName>
    </submittedName>
</protein>
<dbReference type="InterPro" id="IPR000868">
    <property type="entry name" value="Isochorismatase-like_dom"/>
</dbReference>
<sequence length="228" mass="24415">MVIAAKPFDYPYDGRLDPERTALLVIDMQNNYLAPDGYFARRGYDPAPMRAIVPMLARLVDAARAAGCRIVWTRQGNRADLADASPYDLWRAARAGIVFDDGGDAAALLRGTPGFDIVDELRPAPGDIIVDKTANGAFCQTDLDMVLHAQGITHLLFSGITTDVCVHTTLREAVDRKYQCLTVIDCCASGDAYAHEAAIHMITVEDGIFGTIATADAVIAGLGSARAG</sequence>
<keyword evidence="4" id="KW-1185">Reference proteome</keyword>
<dbReference type="RefSeq" id="WP_222992349.1">
    <property type="nucleotide sequence ID" value="NZ_JAINVV010000011.1"/>
</dbReference>
<organism evidence="3 4">
    <name type="scientific">Sphingomonas colocasiae</name>
    <dbReference type="NCBI Taxonomy" id="1848973"/>
    <lineage>
        <taxon>Bacteria</taxon>
        <taxon>Pseudomonadati</taxon>
        <taxon>Pseudomonadota</taxon>
        <taxon>Alphaproteobacteria</taxon>
        <taxon>Sphingomonadales</taxon>
        <taxon>Sphingomonadaceae</taxon>
        <taxon>Sphingomonas</taxon>
    </lineage>
</organism>
<evidence type="ECO:0000256" key="1">
    <source>
        <dbReference type="ARBA" id="ARBA00022801"/>
    </source>
</evidence>
<proteinExistence type="predicted"/>
<dbReference type="PANTHER" id="PTHR43540:SF9">
    <property type="entry name" value="FAMILY HYDROLASE, PUTATIVE (AFU_ORTHOLOGUE AFUA_2G08700)-RELATED"/>
    <property type="match status" value="1"/>
</dbReference>
<dbReference type="Gene3D" id="3.40.50.850">
    <property type="entry name" value="Isochorismatase-like"/>
    <property type="match status" value="1"/>
</dbReference>
<name>A0ABS7PV63_9SPHN</name>
<accession>A0ABS7PV63</accession>
<dbReference type="Pfam" id="PF00857">
    <property type="entry name" value="Isochorismatase"/>
    <property type="match status" value="1"/>
</dbReference>
<reference evidence="3 4" key="1">
    <citation type="submission" date="2021-08" db="EMBL/GenBank/DDBJ databases">
        <authorList>
            <person name="Tuo L."/>
        </authorList>
    </citation>
    <scope>NUCLEOTIDE SEQUENCE [LARGE SCALE GENOMIC DNA]</scope>
    <source>
        <strain evidence="3 4">JCM 31229</strain>
    </source>
</reference>
<gene>
    <name evidence="3" type="ORF">K7G82_23315</name>
</gene>
<dbReference type="Proteomes" id="UP000706039">
    <property type="component" value="Unassembled WGS sequence"/>
</dbReference>
<dbReference type="EMBL" id="JAINVV010000011">
    <property type="protein sequence ID" value="MBY8825252.1"/>
    <property type="molecule type" value="Genomic_DNA"/>
</dbReference>
<evidence type="ECO:0000259" key="2">
    <source>
        <dbReference type="Pfam" id="PF00857"/>
    </source>
</evidence>
<comment type="caution">
    <text evidence="3">The sequence shown here is derived from an EMBL/GenBank/DDBJ whole genome shotgun (WGS) entry which is preliminary data.</text>
</comment>
<dbReference type="InterPro" id="IPR036380">
    <property type="entry name" value="Isochorismatase-like_sf"/>
</dbReference>
<dbReference type="SUPFAM" id="SSF52499">
    <property type="entry name" value="Isochorismatase-like hydrolases"/>
    <property type="match status" value="1"/>
</dbReference>
<evidence type="ECO:0000313" key="4">
    <source>
        <dbReference type="Proteomes" id="UP000706039"/>
    </source>
</evidence>
<evidence type="ECO:0000313" key="3">
    <source>
        <dbReference type="EMBL" id="MBY8825252.1"/>
    </source>
</evidence>
<dbReference type="PANTHER" id="PTHR43540">
    <property type="entry name" value="PEROXYUREIDOACRYLATE/UREIDOACRYLATE AMIDOHYDROLASE-RELATED"/>
    <property type="match status" value="1"/>
</dbReference>
<dbReference type="GO" id="GO:0016787">
    <property type="term" value="F:hydrolase activity"/>
    <property type="evidence" value="ECO:0007669"/>
    <property type="project" value="UniProtKB-KW"/>
</dbReference>
<keyword evidence="1 3" id="KW-0378">Hydrolase</keyword>
<dbReference type="CDD" id="cd00431">
    <property type="entry name" value="cysteine_hydrolases"/>
    <property type="match status" value="1"/>
</dbReference>